<proteinExistence type="predicted"/>
<dbReference type="Pfam" id="PF06580">
    <property type="entry name" value="His_kinase"/>
    <property type="match status" value="1"/>
</dbReference>
<dbReference type="EMBL" id="WRXN01000001">
    <property type="protein sequence ID" value="MVT07528.1"/>
    <property type="molecule type" value="Genomic_DNA"/>
</dbReference>
<dbReference type="GO" id="GO:0016020">
    <property type="term" value="C:membrane"/>
    <property type="evidence" value="ECO:0007669"/>
    <property type="project" value="InterPro"/>
</dbReference>
<organism evidence="4 5">
    <name type="scientific">Chitinophaga tropicalis</name>
    <dbReference type="NCBI Taxonomy" id="2683588"/>
    <lineage>
        <taxon>Bacteria</taxon>
        <taxon>Pseudomonadati</taxon>
        <taxon>Bacteroidota</taxon>
        <taxon>Chitinophagia</taxon>
        <taxon>Chitinophagales</taxon>
        <taxon>Chitinophagaceae</taxon>
        <taxon>Chitinophaga</taxon>
    </lineage>
</organism>
<feature type="transmembrane region" description="Helical" evidence="2">
    <location>
        <begin position="75"/>
        <end position="96"/>
    </location>
</feature>
<gene>
    <name evidence="4" type="ORF">GO493_04590</name>
</gene>
<protein>
    <submittedName>
        <fullName evidence="4">Sensor histidine kinase</fullName>
    </submittedName>
</protein>
<dbReference type="InterPro" id="IPR050640">
    <property type="entry name" value="Bact_2-comp_sensor_kinase"/>
</dbReference>
<dbReference type="Gene3D" id="3.30.565.10">
    <property type="entry name" value="Histidine kinase-like ATPase, C-terminal domain"/>
    <property type="match status" value="1"/>
</dbReference>
<keyword evidence="4" id="KW-0418">Kinase</keyword>
<feature type="domain" description="Signal transduction histidine kinase internal region" evidence="3">
    <location>
        <begin position="181"/>
        <end position="258"/>
    </location>
</feature>
<accession>A0A7K1TZI9</accession>
<feature type="transmembrane region" description="Helical" evidence="2">
    <location>
        <begin position="148"/>
        <end position="167"/>
    </location>
</feature>
<dbReference type="AlphaFoldDB" id="A0A7K1TZI9"/>
<evidence type="ECO:0000313" key="5">
    <source>
        <dbReference type="Proteomes" id="UP000461730"/>
    </source>
</evidence>
<dbReference type="Proteomes" id="UP000461730">
    <property type="component" value="Unassembled WGS sequence"/>
</dbReference>
<keyword evidence="2" id="KW-0472">Membrane</keyword>
<dbReference type="RefSeq" id="WP_157304917.1">
    <property type="nucleotide sequence ID" value="NZ_WRXN01000001.1"/>
</dbReference>
<feature type="region of interest" description="Disordered" evidence="1">
    <location>
        <begin position="107"/>
        <end position="133"/>
    </location>
</feature>
<keyword evidence="4" id="KW-0808">Transferase</keyword>
<comment type="caution">
    <text evidence="4">The sequence shown here is derived from an EMBL/GenBank/DDBJ whole genome shotgun (WGS) entry which is preliminary data.</text>
</comment>
<name>A0A7K1TZI9_9BACT</name>
<keyword evidence="2" id="KW-1133">Transmembrane helix</keyword>
<evidence type="ECO:0000256" key="1">
    <source>
        <dbReference type="SAM" id="MobiDB-lite"/>
    </source>
</evidence>
<sequence>MMGKFSRLLIHITGCAAFLALPIVFSPDAHNLADLWQHPPAVRDFLVYLALLLFFYFNFFWLIPSFYFKRKYGGFFLIAFLCFVAIVILPGLLSAVTDGQPPQRYQWPANNPMPIPREDQPPPPPPGRFHEGPYQQPPSSHYNLILDVGHRLFLFLAIFFFPLILRIRDRWKQTEREKLNAELSYLKAQINPHFLFNTLNTIYSLAVEKSDQTPTAVIELSDMMRYVLSDAGQQMVPLQKEISYIHNYIALQQLRFGTGIPVSFTVNGKTEGKQIPPLILISFVENAFKHGVNAAENSNISINVHITGHELHFTAFNNKVTTPAAPEEGGLGIENTRRRLQLIYPGRHILDIRDETGSFTVSLVLQLL</sequence>
<dbReference type="PANTHER" id="PTHR34220">
    <property type="entry name" value="SENSOR HISTIDINE KINASE YPDA"/>
    <property type="match status" value="1"/>
</dbReference>
<feature type="compositionally biased region" description="Pro residues" evidence="1">
    <location>
        <begin position="111"/>
        <end position="127"/>
    </location>
</feature>
<evidence type="ECO:0000256" key="2">
    <source>
        <dbReference type="SAM" id="Phobius"/>
    </source>
</evidence>
<dbReference type="PANTHER" id="PTHR34220:SF7">
    <property type="entry name" value="SENSOR HISTIDINE KINASE YPDA"/>
    <property type="match status" value="1"/>
</dbReference>
<dbReference type="SUPFAM" id="SSF55874">
    <property type="entry name" value="ATPase domain of HSP90 chaperone/DNA topoisomerase II/histidine kinase"/>
    <property type="match status" value="1"/>
</dbReference>
<keyword evidence="2" id="KW-0812">Transmembrane</keyword>
<feature type="transmembrane region" description="Helical" evidence="2">
    <location>
        <begin position="45"/>
        <end position="63"/>
    </location>
</feature>
<dbReference type="GO" id="GO:0000155">
    <property type="term" value="F:phosphorelay sensor kinase activity"/>
    <property type="evidence" value="ECO:0007669"/>
    <property type="project" value="InterPro"/>
</dbReference>
<reference evidence="4 5" key="1">
    <citation type="submission" date="2019-12" db="EMBL/GenBank/DDBJ databases">
        <title>Chitinophaga sp. strain ysch24 (GDMCC 1.1355), whole genome shotgun sequence.</title>
        <authorList>
            <person name="Zhang X."/>
        </authorList>
    </citation>
    <scope>NUCLEOTIDE SEQUENCE [LARGE SCALE GENOMIC DNA]</scope>
    <source>
        <strain evidence="5">ysch24</strain>
    </source>
</reference>
<evidence type="ECO:0000259" key="3">
    <source>
        <dbReference type="Pfam" id="PF06580"/>
    </source>
</evidence>
<dbReference type="InterPro" id="IPR036890">
    <property type="entry name" value="HATPase_C_sf"/>
</dbReference>
<evidence type="ECO:0000313" key="4">
    <source>
        <dbReference type="EMBL" id="MVT07528.1"/>
    </source>
</evidence>
<dbReference type="InterPro" id="IPR010559">
    <property type="entry name" value="Sig_transdc_His_kin_internal"/>
</dbReference>
<keyword evidence="5" id="KW-1185">Reference proteome</keyword>